<feature type="transmembrane region" description="Helical" evidence="6">
    <location>
        <begin position="154"/>
        <end position="173"/>
    </location>
</feature>
<dbReference type="InterPro" id="IPR010482">
    <property type="entry name" value="TECPR1-like_DysF"/>
</dbReference>
<keyword evidence="3 6" id="KW-1133">Transmembrane helix</keyword>
<dbReference type="InterPro" id="IPR006614">
    <property type="entry name" value="Peroxin/Ferlin"/>
</dbReference>
<keyword evidence="2 6" id="KW-0812">Transmembrane</keyword>
<dbReference type="SMART" id="SM00693">
    <property type="entry name" value="DysFN"/>
    <property type="match status" value="1"/>
</dbReference>
<dbReference type="PANTHER" id="PTHR31679:SF2">
    <property type="entry name" value="PEROXISOMAL MEMBRANE PROTEIN PEX30-RELATED"/>
    <property type="match status" value="1"/>
</dbReference>
<feature type="domain" description="Peroxin/Ferlin" evidence="7">
    <location>
        <begin position="206"/>
        <end position="277"/>
    </location>
</feature>
<dbReference type="VEuPathDB" id="FungiDB:LCOR_09700.1"/>
<dbReference type="GO" id="GO:0007031">
    <property type="term" value="P:peroxisome organization"/>
    <property type="evidence" value="ECO:0007669"/>
    <property type="project" value="UniProtKB-ARBA"/>
</dbReference>
<evidence type="ECO:0000313" key="9">
    <source>
        <dbReference type="Proteomes" id="UP000027586"/>
    </source>
</evidence>
<evidence type="ECO:0000259" key="7">
    <source>
        <dbReference type="SMART" id="SM00693"/>
    </source>
</evidence>
<evidence type="ECO:0000256" key="5">
    <source>
        <dbReference type="SAM" id="MobiDB-lite"/>
    </source>
</evidence>
<reference evidence="8" key="1">
    <citation type="submission" date="2013-08" db="EMBL/GenBank/DDBJ databases">
        <title>Gene expansion shapes genome architecture in the human pathogen Lichtheimia corymbifera: an evolutionary genomics analysis in the ancient terrestrial Mucorales (Mucoromycotina).</title>
        <authorList>
            <person name="Schwartze V.U."/>
            <person name="Winter S."/>
            <person name="Shelest E."/>
            <person name="Marcet-Houben M."/>
            <person name="Horn F."/>
            <person name="Wehner S."/>
            <person name="Hoffmann K."/>
            <person name="Riege K."/>
            <person name="Sammeth M."/>
            <person name="Nowrousian M."/>
            <person name="Valiante V."/>
            <person name="Linde J."/>
            <person name="Jacobsen I.D."/>
            <person name="Marz M."/>
            <person name="Brakhage A.A."/>
            <person name="Gabaldon T."/>
            <person name="Bocker S."/>
            <person name="Voigt K."/>
        </authorList>
    </citation>
    <scope>NUCLEOTIDE SEQUENCE [LARGE SCALE GENOMIC DNA]</scope>
    <source>
        <strain evidence="8">FSU 9682</strain>
    </source>
</reference>
<comment type="caution">
    <text evidence="8">The sequence shown here is derived from an EMBL/GenBank/DDBJ whole genome shotgun (WGS) entry which is preliminary data.</text>
</comment>
<feature type="transmembrane region" description="Helical" evidence="6">
    <location>
        <begin position="41"/>
        <end position="64"/>
    </location>
</feature>
<dbReference type="GO" id="GO:0005778">
    <property type="term" value="C:peroxisomal membrane"/>
    <property type="evidence" value="ECO:0007669"/>
    <property type="project" value="TreeGrafter"/>
</dbReference>
<proteinExistence type="predicted"/>
<dbReference type="STRING" id="1263082.A0A068S915"/>
<organism evidence="8 9">
    <name type="scientific">Lichtheimia corymbifera JMRC:FSU:9682</name>
    <dbReference type="NCBI Taxonomy" id="1263082"/>
    <lineage>
        <taxon>Eukaryota</taxon>
        <taxon>Fungi</taxon>
        <taxon>Fungi incertae sedis</taxon>
        <taxon>Mucoromycota</taxon>
        <taxon>Mucoromycotina</taxon>
        <taxon>Mucoromycetes</taxon>
        <taxon>Mucorales</taxon>
        <taxon>Lichtheimiaceae</taxon>
        <taxon>Lichtheimia</taxon>
    </lineage>
</organism>
<comment type="subcellular location">
    <subcellularLocation>
        <location evidence="1">Endomembrane system</location>
        <topology evidence="1">Multi-pass membrane protein</topology>
    </subcellularLocation>
</comment>
<gene>
    <name evidence="8" type="ORF">LCOR_09700.1</name>
</gene>
<feature type="region of interest" description="Disordered" evidence="5">
    <location>
        <begin position="322"/>
        <end position="433"/>
    </location>
</feature>
<dbReference type="PANTHER" id="PTHR31679">
    <property type="entry name" value="PEROXISOMAL MEMBRANE PROTEIN PEX30-RELATED"/>
    <property type="match status" value="1"/>
</dbReference>
<evidence type="ECO:0000256" key="4">
    <source>
        <dbReference type="ARBA" id="ARBA00023136"/>
    </source>
</evidence>
<dbReference type="Proteomes" id="UP000027586">
    <property type="component" value="Unassembled WGS sequence"/>
</dbReference>
<evidence type="ECO:0000256" key="2">
    <source>
        <dbReference type="ARBA" id="ARBA00022692"/>
    </source>
</evidence>
<keyword evidence="4 6" id="KW-0472">Membrane</keyword>
<evidence type="ECO:0000256" key="3">
    <source>
        <dbReference type="ARBA" id="ARBA00022989"/>
    </source>
</evidence>
<dbReference type="OrthoDB" id="5586090at2759"/>
<dbReference type="GO" id="GO:0012505">
    <property type="term" value="C:endomembrane system"/>
    <property type="evidence" value="ECO:0007669"/>
    <property type="project" value="UniProtKB-SubCell"/>
</dbReference>
<dbReference type="AlphaFoldDB" id="A0A068S915"/>
<feature type="compositionally biased region" description="Low complexity" evidence="5">
    <location>
        <begin position="349"/>
        <end position="370"/>
    </location>
</feature>
<dbReference type="InterPro" id="IPR052646">
    <property type="entry name" value="Peroxisomal_PEX28-32"/>
</dbReference>
<name>A0A068S915_9FUNG</name>
<sequence length="433" mass="48989">MPPQSSSVSIRCLARVAGIPRLCKQVWSAATWQTSKRHHTFFLLFGWPVFCYGFQYAFPLLLLYASYHKQQAIPVASSKKEDDAAAADERLERALETLNFIDRLERAWDIHCHWQMMTLMVSAWIGLITVFQPWQVISVVGTVFVLANNPLLTAIWKGCMPTVFLHSLWLALVHKQSSEEGDRSNVSLTQHVEDFQRKHMQANTPSCEFEFVLYENQRSWPLSGWKTQTFPIIDRATWTDSTSKPVRPKSQFELPETIHAGKHTWTWQWAEQEWRLANPAHGQGDELGWMYGTPFWSVFGAEHKGWISTRRRRWARKAVLSCMPPPSRASSRDSLPTPPQSAPASTGAQQKQQQQQRSLSIITTPSQTPTPTSPPVSPTPSKKGGINLSSLTLDSFTSSTNLKRSQTQAAATAAASNRRESGTSWKSIVRVKR</sequence>
<protein>
    <recommendedName>
        <fullName evidence="7">Peroxin/Ferlin domain-containing protein</fullName>
    </recommendedName>
</protein>
<dbReference type="EMBL" id="CBTN010000061">
    <property type="protein sequence ID" value="CDH58853.1"/>
    <property type="molecule type" value="Genomic_DNA"/>
</dbReference>
<feature type="compositionally biased region" description="Low complexity" evidence="5">
    <location>
        <begin position="388"/>
        <end position="416"/>
    </location>
</feature>
<keyword evidence="9" id="KW-1185">Reference proteome</keyword>
<evidence type="ECO:0000313" key="8">
    <source>
        <dbReference type="EMBL" id="CDH58853.1"/>
    </source>
</evidence>
<evidence type="ECO:0000256" key="1">
    <source>
        <dbReference type="ARBA" id="ARBA00004127"/>
    </source>
</evidence>
<accession>A0A068S915</accession>
<dbReference type="Pfam" id="PF06398">
    <property type="entry name" value="Pex24p"/>
    <property type="match status" value="1"/>
</dbReference>
<evidence type="ECO:0000256" key="6">
    <source>
        <dbReference type="SAM" id="Phobius"/>
    </source>
</evidence>